<dbReference type="InterPro" id="IPR057156">
    <property type="entry name" value="DUF7834"/>
</dbReference>
<feature type="domain" description="DUF7834" evidence="2">
    <location>
        <begin position="198"/>
        <end position="446"/>
    </location>
</feature>
<dbReference type="Proteomes" id="UP000034410">
    <property type="component" value="Chromosome"/>
</dbReference>
<feature type="domain" description="GmrSD restriction endonucleases N-terminal" evidence="1">
    <location>
        <begin position="22"/>
        <end position="182"/>
    </location>
</feature>
<evidence type="ECO:0000313" key="3">
    <source>
        <dbReference type="EMBL" id="AKH22363.1"/>
    </source>
</evidence>
<dbReference type="Pfam" id="PF03235">
    <property type="entry name" value="GmrSD_N"/>
    <property type="match status" value="1"/>
</dbReference>
<dbReference type="InterPro" id="IPR004919">
    <property type="entry name" value="GmrSD_N"/>
</dbReference>
<gene>
    <name evidence="3" type="ORF">AAY24_17015</name>
</gene>
<evidence type="ECO:0000259" key="2">
    <source>
        <dbReference type="Pfam" id="PF25202"/>
    </source>
</evidence>
<protein>
    <submittedName>
        <fullName evidence="3">Uncharacterized protein</fullName>
    </submittedName>
</protein>
<dbReference type="PANTHER" id="PTHR35149">
    <property type="entry name" value="SLL5132 PROTEIN"/>
    <property type="match status" value="1"/>
</dbReference>
<keyword evidence="4" id="KW-1185">Reference proteome</keyword>
<reference evidence="3 4" key="1">
    <citation type="journal article" date="2015" name="Genome Announc.">
        <title>Complete Genome Sequence of Sedimenticola thiotaurini Strain SIP-G1, a Polyphosphate- and Polyhydroxyalkanoate-Accumulating Sulfur-Oxidizing Gammaproteobacterium Isolated from Salt Marsh Sediments.</title>
        <authorList>
            <person name="Flood B.E."/>
            <person name="Jones D.S."/>
            <person name="Bailey J.V."/>
        </authorList>
    </citation>
    <scope>NUCLEOTIDE SEQUENCE [LARGE SCALE GENOMIC DNA]</scope>
    <source>
        <strain evidence="3 4">SIP-G1</strain>
    </source>
</reference>
<proteinExistence type="predicted"/>
<organism evidence="3 4">
    <name type="scientific">Sedimenticola thiotaurini</name>
    <dbReference type="NCBI Taxonomy" id="1543721"/>
    <lineage>
        <taxon>Bacteria</taxon>
        <taxon>Pseudomonadati</taxon>
        <taxon>Pseudomonadota</taxon>
        <taxon>Gammaproteobacteria</taxon>
        <taxon>Chromatiales</taxon>
        <taxon>Sedimenticolaceae</taxon>
        <taxon>Sedimenticola</taxon>
    </lineage>
</organism>
<dbReference type="PANTHER" id="PTHR35149:SF2">
    <property type="entry name" value="DUF262 DOMAIN-CONTAINING PROTEIN"/>
    <property type="match status" value="1"/>
</dbReference>
<dbReference type="PATRIC" id="fig|1543721.4.peg.3519"/>
<dbReference type="Pfam" id="PF25202">
    <property type="entry name" value="DUF7834"/>
    <property type="match status" value="1"/>
</dbReference>
<sequence>MPDVHVRLAGFFELAVAAEPLVLDNYQRAYVWTKEKVIQLLEDFAEFTTAESPTLVSQYYLGALLLHRKAQGGKVDHCVIDGQQRLTTLAILYWLLEETLPDFLQFEFRSSRSLGNVQQARNTIKIWLEEHPEARSLFRHLFSRLCFTVIIVTREDLAFTFFDTQNNRGVPLGSTDLLKAFHLRAIQADDYQLVEQLQSLCARKWEQVQQRGELVRNSRHYDFAPDLFHYYLWRGRNWRGSEVDELESRDEMLSHFGQQSRVLPIGRVALYPAGSNLWGKELQLTAENDYRLTPAMQEFGQQAVTLPFSLRQPISRGVGFFLYTEKYAEMLQQLLFAPGSNAEIKATQKFYNRVVRTLSAYLQNLFRLALLIYFDRLGSQGLLRFALYLDHQLGALRLSKSDIRRETPLKFLREAKRNLLDVISSAYEGDEIIGFLQQNKVDAVYRQNDGWREAITSRGSKVQERYAAAVAGYYKLSCLSLKTAQRMDEKAVAELMSVPSHPDSRKIREVSHD</sequence>
<dbReference type="KEGG" id="seds:AAY24_17015"/>
<dbReference type="AlphaFoldDB" id="A0A0F7K5Y7"/>
<accession>A0A0F7K5Y7</accession>
<name>A0A0F7K5Y7_9GAMM</name>
<evidence type="ECO:0000259" key="1">
    <source>
        <dbReference type="Pfam" id="PF03235"/>
    </source>
</evidence>
<dbReference type="EMBL" id="CP011412">
    <property type="protein sequence ID" value="AKH22363.1"/>
    <property type="molecule type" value="Genomic_DNA"/>
</dbReference>
<evidence type="ECO:0000313" key="4">
    <source>
        <dbReference type="Proteomes" id="UP000034410"/>
    </source>
</evidence>